<dbReference type="Pfam" id="PF13365">
    <property type="entry name" value="Trypsin_2"/>
    <property type="match status" value="1"/>
</dbReference>
<dbReference type="PRINTS" id="PR00722">
    <property type="entry name" value="CHYMOTRYPSIN"/>
</dbReference>
<name>A0A7X6GX02_9RHOB</name>
<dbReference type="PANTHER" id="PTHR15462:SF8">
    <property type="entry name" value="SERINE PROTEASE"/>
    <property type="match status" value="1"/>
</dbReference>
<dbReference type="AlphaFoldDB" id="A0A7X6GX02"/>
<feature type="chain" id="PRO_5031084392" evidence="2">
    <location>
        <begin position="18"/>
        <end position="283"/>
    </location>
</feature>
<keyword evidence="5" id="KW-1185">Reference proteome</keyword>
<dbReference type="PROSITE" id="PS00134">
    <property type="entry name" value="TRYPSIN_HIS"/>
    <property type="match status" value="1"/>
</dbReference>
<keyword evidence="4" id="KW-0645">Protease</keyword>
<dbReference type="Gene3D" id="2.40.10.10">
    <property type="entry name" value="Trypsin-like serine proteases"/>
    <property type="match status" value="2"/>
</dbReference>
<dbReference type="EMBL" id="JAAZQQ010000001">
    <property type="protein sequence ID" value="NKX43219.1"/>
    <property type="molecule type" value="Genomic_DNA"/>
</dbReference>
<evidence type="ECO:0000259" key="3">
    <source>
        <dbReference type="SMART" id="SM00020"/>
    </source>
</evidence>
<dbReference type="PANTHER" id="PTHR15462">
    <property type="entry name" value="SERINE PROTEASE"/>
    <property type="match status" value="1"/>
</dbReference>
<dbReference type="InterPro" id="IPR001254">
    <property type="entry name" value="Trypsin_dom"/>
</dbReference>
<organism evidence="4 5">
    <name type="scientific">Roseicyclus persicicus</name>
    <dbReference type="NCBI Taxonomy" id="2650661"/>
    <lineage>
        <taxon>Bacteria</taxon>
        <taxon>Pseudomonadati</taxon>
        <taxon>Pseudomonadota</taxon>
        <taxon>Alphaproteobacteria</taxon>
        <taxon>Rhodobacterales</taxon>
        <taxon>Roseobacteraceae</taxon>
        <taxon>Roseicyclus</taxon>
    </lineage>
</organism>
<proteinExistence type="predicted"/>
<evidence type="ECO:0000256" key="1">
    <source>
        <dbReference type="ARBA" id="ARBA00022729"/>
    </source>
</evidence>
<dbReference type="InterPro" id="IPR050966">
    <property type="entry name" value="Glutamyl_endopeptidase"/>
</dbReference>
<accession>A0A7X6GX02</accession>
<evidence type="ECO:0000313" key="5">
    <source>
        <dbReference type="Proteomes" id="UP000526408"/>
    </source>
</evidence>
<sequence>MRRLVLALGAATLLAHAVPLAGQETLPDPVPEPALRALLTADAASPWEAVGRLDSGVSFCTATLIAPDLVLTAAHCLFDAEGRRLPDSALTFSASLRLGRAEAVRGVARAHLPEGYEHPPLGRAEFSAVAQDVALLELDLAIPAAQVAPMPASRSAAGAGPVTLVSYGAERAAFPSIEEECRVLSRAEAVQILSCRAVEGSSGAPVMRMGPSGPEIVAVVSGLTRIYGTEATVAVATAGLLAELEAARAAAGAGVMSRTPAGIRTLGGADTGRDSIGARFLRP</sequence>
<dbReference type="GO" id="GO:0006508">
    <property type="term" value="P:proteolysis"/>
    <property type="evidence" value="ECO:0007669"/>
    <property type="project" value="UniProtKB-KW"/>
</dbReference>
<reference evidence="4 5" key="1">
    <citation type="submission" date="2020-04" db="EMBL/GenBank/DDBJ databases">
        <authorList>
            <person name="Yoon J."/>
        </authorList>
    </citation>
    <scope>NUCLEOTIDE SEQUENCE [LARGE SCALE GENOMIC DNA]</scope>
    <source>
        <strain evidence="4 5">KMU-115</strain>
    </source>
</reference>
<dbReference type="InterPro" id="IPR009003">
    <property type="entry name" value="Peptidase_S1_PA"/>
</dbReference>
<dbReference type="GO" id="GO:0004252">
    <property type="term" value="F:serine-type endopeptidase activity"/>
    <property type="evidence" value="ECO:0007669"/>
    <property type="project" value="InterPro"/>
</dbReference>
<feature type="signal peptide" evidence="2">
    <location>
        <begin position="1"/>
        <end position="17"/>
    </location>
</feature>
<keyword evidence="4" id="KW-0378">Hydrolase</keyword>
<keyword evidence="1 2" id="KW-0732">Signal</keyword>
<dbReference type="RefSeq" id="WP_168621602.1">
    <property type="nucleotide sequence ID" value="NZ_JAAZQQ010000001.1"/>
</dbReference>
<dbReference type="InterPro" id="IPR043504">
    <property type="entry name" value="Peptidase_S1_PA_chymotrypsin"/>
</dbReference>
<gene>
    <name evidence="4" type="ORF">HCU73_01335</name>
</gene>
<dbReference type="InterPro" id="IPR001314">
    <property type="entry name" value="Peptidase_S1A"/>
</dbReference>
<dbReference type="Proteomes" id="UP000526408">
    <property type="component" value="Unassembled WGS sequence"/>
</dbReference>
<dbReference type="SMART" id="SM00020">
    <property type="entry name" value="Tryp_SPc"/>
    <property type="match status" value="1"/>
</dbReference>
<dbReference type="InterPro" id="IPR018114">
    <property type="entry name" value="TRYPSIN_HIS"/>
</dbReference>
<comment type="caution">
    <text evidence="4">The sequence shown here is derived from an EMBL/GenBank/DDBJ whole genome shotgun (WGS) entry which is preliminary data.</text>
</comment>
<protein>
    <submittedName>
        <fullName evidence="4">Trypsin-like serine protease</fullName>
    </submittedName>
</protein>
<evidence type="ECO:0000313" key="4">
    <source>
        <dbReference type="EMBL" id="NKX43219.1"/>
    </source>
</evidence>
<dbReference type="SUPFAM" id="SSF50494">
    <property type="entry name" value="Trypsin-like serine proteases"/>
    <property type="match status" value="1"/>
</dbReference>
<evidence type="ECO:0000256" key="2">
    <source>
        <dbReference type="SAM" id="SignalP"/>
    </source>
</evidence>
<feature type="domain" description="Peptidase S1" evidence="3">
    <location>
        <begin position="40"/>
        <end position="235"/>
    </location>
</feature>